<evidence type="ECO:0000259" key="9">
    <source>
        <dbReference type="Pfam" id="PF00218"/>
    </source>
</evidence>
<sequence length="76" mass="8014">MPNILDEIVAAKRIELAESKTQVSLADLESVADGQPRPLNLSGALLGGGVRLIAEVKKASPSRGLLVPDFDHLKLA</sequence>
<keyword evidence="4" id="KW-0028">Amino-acid biosynthesis</keyword>
<dbReference type="GO" id="GO:0000162">
    <property type="term" value="P:L-tryptophan biosynthetic process"/>
    <property type="evidence" value="ECO:0007669"/>
    <property type="project" value="UniProtKB-UniPathway"/>
</dbReference>
<accession>A0A382UI85</accession>
<dbReference type="AlphaFoldDB" id="A0A382UI85"/>
<comment type="pathway">
    <text evidence="2">Amino-acid biosynthesis; L-tryptophan biosynthesis; L-tryptophan from chorismate: step 4/5.</text>
</comment>
<evidence type="ECO:0000256" key="6">
    <source>
        <dbReference type="ARBA" id="ARBA00022822"/>
    </source>
</evidence>
<evidence type="ECO:0000256" key="2">
    <source>
        <dbReference type="ARBA" id="ARBA00004696"/>
    </source>
</evidence>
<feature type="non-terminal residue" evidence="10">
    <location>
        <position position="76"/>
    </location>
</feature>
<evidence type="ECO:0000256" key="5">
    <source>
        <dbReference type="ARBA" id="ARBA00022793"/>
    </source>
</evidence>
<keyword evidence="7" id="KW-0057">Aromatic amino acid biosynthesis</keyword>
<dbReference type="EMBL" id="UINC01144462">
    <property type="protein sequence ID" value="SVD33989.1"/>
    <property type="molecule type" value="Genomic_DNA"/>
</dbReference>
<dbReference type="Gene3D" id="3.20.20.70">
    <property type="entry name" value="Aldolase class I"/>
    <property type="match status" value="1"/>
</dbReference>
<evidence type="ECO:0000256" key="1">
    <source>
        <dbReference type="ARBA" id="ARBA00001633"/>
    </source>
</evidence>
<keyword evidence="6" id="KW-0822">Tryptophan biosynthesis</keyword>
<evidence type="ECO:0000256" key="8">
    <source>
        <dbReference type="ARBA" id="ARBA00023239"/>
    </source>
</evidence>
<dbReference type="Pfam" id="PF00218">
    <property type="entry name" value="IGPS"/>
    <property type="match status" value="1"/>
</dbReference>
<name>A0A382UI85_9ZZZZ</name>
<dbReference type="InterPro" id="IPR001468">
    <property type="entry name" value="Indole-3-GlycerolPSynthase_CS"/>
</dbReference>
<dbReference type="GO" id="GO:0004640">
    <property type="term" value="F:phosphoribosylanthranilate isomerase activity"/>
    <property type="evidence" value="ECO:0007669"/>
    <property type="project" value="TreeGrafter"/>
</dbReference>
<dbReference type="EC" id="4.1.1.48" evidence="3"/>
<dbReference type="InterPro" id="IPR013785">
    <property type="entry name" value="Aldolase_TIM"/>
</dbReference>
<protein>
    <recommendedName>
        <fullName evidence="3">indole-3-glycerol-phosphate synthase</fullName>
        <ecNumber evidence="3">4.1.1.48</ecNumber>
    </recommendedName>
</protein>
<dbReference type="InterPro" id="IPR011060">
    <property type="entry name" value="RibuloseP-bd_barrel"/>
</dbReference>
<evidence type="ECO:0000256" key="4">
    <source>
        <dbReference type="ARBA" id="ARBA00022605"/>
    </source>
</evidence>
<evidence type="ECO:0000256" key="3">
    <source>
        <dbReference type="ARBA" id="ARBA00012362"/>
    </source>
</evidence>
<feature type="domain" description="Indole-3-glycerol phosphate synthase" evidence="9">
    <location>
        <begin position="5"/>
        <end position="76"/>
    </location>
</feature>
<reference evidence="10" key="1">
    <citation type="submission" date="2018-05" db="EMBL/GenBank/DDBJ databases">
        <authorList>
            <person name="Lanie J.A."/>
            <person name="Ng W.-L."/>
            <person name="Kazmierczak K.M."/>
            <person name="Andrzejewski T.M."/>
            <person name="Davidsen T.M."/>
            <person name="Wayne K.J."/>
            <person name="Tettelin H."/>
            <person name="Glass J.I."/>
            <person name="Rusch D."/>
            <person name="Podicherti R."/>
            <person name="Tsui H.-C.T."/>
            <person name="Winkler M.E."/>
        </authorList>
    </citation>
    <scope>NUCLEOTIDE SEQUENCE</scope>
</reference>
<dbReference type="InterPro" id="IPR013798">
    <property type="entry name" value="Indole-3-glycerol_P_synth_dom"/>
</dbReference>
<keyword evidence="5" id="KW-0210">Decarboxylase</keyword>
<dbReference type="GO" id="GO:0004425">
    <property type="term" value="F:indole-3-glycerol-phosphate synthase activity"/>
    <property type="evidence" value="ECO:0007669"/>
    <property type="project" value="UniProtKB-EC"/>
</dbReference>
<dbReference type="PANTHER" id="PTHR22854">
    <property type="entry name" value="TRYPTOPHAN BIOSYNTHESIS PROTEIN"/>
    <property type="match status" value="1"/>
</dbReference>
<proteinExistence type="predicted"/>
<gene>
    <name evidence="10" type="ORF">METZ01_LOCUS386843</name>
</gene>
<dbReference type="PANTHER" id="PTHR22854:SF2">
    <property type="entry name" value="INDOLE-3-GLYCEROL-PHOSPHATE SYNTHASE"/>
    <property type="match status" value="1"/>
</dbReference>
<evidence type="ECO:0000256" key="7">
    <source>
        <dbReference type="ARBA" id="ARBA00023141"/>
    </source>
</evidence>
<evidence type="ECO:0000313" key="10">
    <source>
        <dbReference type="EMBL" id="SVD33989.1"/>
    </source>
</evidence>
<dbReference type="PROSITE" id="PS00614">
    <property type="entry name" value="IGPS"/>
    <property type="match status" value="1"/>
</dbReference>
<dbReference type="SUPFAM" id="SSF51366">
    <property type="entry name" value="Ribulose-phoshate binding barrel"/>
    <property type="match status" value="1"/>
</dbReference>
<keyword evidence="8" id="KW-0456">Lyase</keyword>
<dbReference type="UniPathway" id="UPA00035">
    <property type="reaction ID" value="UER00043"/>
</dbReference>
<dbReference type="InterPro" id="IPR045186">
    <property type="entry name" value="Indole-3-glycerol_P_synth"/>
</dbReference>
<comment type="catalytic activity">
    <reaction evidence="1">
        <text>1-(2-carboxyphenylamino)-1-deoxy-D-ribulose 5-phosphate + H(+) = (1S,2R)-1-C-(indol-3-yl)glycerol 3-phosphate + CO2 + H2O</text>
        <dbReference type="Rhea" id="RHEA:23476"/>
        <dbReference type="ChEBI" id="CHEBI:15377"/>
        <dbReference type="ChEBI" id="CHEBI:15378"/>
        <dbReference type="ChEBI" id="CHEBI:16526"/>
        <dbReference type="ChEBI" id="CHEBI:58613"/>
        <dbReference type="ChEBI" id="CHEBI:58866"/>
        <dbReference type="EC" id="4.1.1.48"/>
    </reaction>
</comment>
<organism evidence="10">
    <name type="scientific">marine metagenome</name>
    <dbReference type="NCBI Taxonomy" id="408172"/>
    <lineage>
        <taxon>unclassified sequences</taxon>
        <taxon>metagenomes</taxon>
        <taxon>ecological metagenomes</taxon>
    </lineage>
</organism>